<name>A0ABU6K3D9_9RHOO</name>
<keyword evidence="3" id="KW-1185">Reference proteome</keyword>
<dbReference type="EMBL" id="JAYXHS010000001">
    <property type="protein sequence ID" value="MEC5385760.1"/>
    <property type="molecule type" value="Genomic_DNA"/>
</dbReference>
<gene>
    <name evidence="2" type="ORF">VVD49_08495</name>
</gene>
<evidence type="ECO:0000313" key="3">
    <source>
        <dbReference type="Proteomes" id="UP001331561"/>
    </source>
</evidence>
<reference evidence="2 3" key="1">
    <citation type="submission" date="2024-01" db="EMBL/GenBank/DDBJ databases">
        <title>Uliginosibacterium soil sp. nov.</title>
        <authorList>
            <person name="Lv Y."/>
        </authorList>
    </citation>
    <scope>NUCLEOTIDE SEQUENCE [LARGE SCALE GENOMIC DNA]</scope>
    <source>
        <strain evidence="2 3">H3</strain>
    </source>
</reference>
<sequence length="156" mass="17099">MQRRDFVFGMPLLLASGSALAHHGWSGFDETRPLYLAGKVVEVEWQNPHAELILQLNQPLAVPASLKSRTAPAQSAGIDAGPIFARAVVPTRRDEKWEIELSPLTRLSAWKVPEVKVGEELELVGYTFAGEKGDAVLRAEYLIRGNTVTPLRSSPA</sequence>
<feature type="chain" id="PRO_5046747787" evidence="1">
    <location>
        <begin position="22"/>
        <end position="156"/>
    </location>
</feature>
<comment type="caution">
    <text evidence="2">The sequence shown here is derived from an EMBL/GenBank/DDBJ whole genome shotgun (WGS) entry which is preliminary data.</text>
</comment>
<proteinExistence type="predicted"/>
<feature type="signal peptide" evidence="1">
    <location>
        <begin position="1"/>
        <end position="21"/>
    </location>
</feature>
<dbReference type="InterPro" id="IPR046150">
    <property type="entry name" value="DUF6152"/>
</dbReference>
<protein>
    <submittedName>
        <fullName evidence="2">DUF6152 family protein</fullName>
    </submittedName>
</protein>
<accession>A0ABU6K3D9</accession>
<evidence type="ECO:0000313" key="2">
    <source>
        <dbReference type="EMBL" id="MEC5385760.1"/>
    </source>
</evidence>
<evidence type="ECO:0000256" key="1">
    <source>
        <dbReference type="SAM" id="SignalP"/>
    </source>
</evidence>
<dbReference type="Proteomes" id="UP001331561">
    <property type="component" value="Unassembled WGS sequence"/>
</dbReference>
<dbReference type="RefSeq" id="WP_327598708.1">
    <property type="nucleotide sequence ID" value="NZ_JAYXHS010000001.1"/>
</dbReference>
<keyword evidence="1" id="KW-0732">Signal</keyword>
<dbReference type="Pfam" id="PF19649">
    <property type="entry name" value="DUF6152"/>
    <property type="match status" value="1"/>
</dbReference>
<organism evidence="2 3">
    <name type="scientific">Uliginosibacterium silvisoli</name>
    <dbReference type="NCBI Taxonomy" id="3114758"/>
    <lineage>
        <taxon>Bacteria</taxon>
        <taxon>Pseudomonadati</taxon>
        <taxon>Pseudomonadota</taxon>
        <taxon>Betaproteobacteria</taxon>
        <taxon>Rhodocyclales</taxon>
        <taxon>Zoogloeaceae</taxon>
        <taxon>Uliginosibacterium</taxon>
    </lineage>
</organism>